<dbReference type="WBParaSite" id="ES5_v2.g13985.t1">
    <property type="protein sequence ID" value="ES5_v2.g13985.t1"/>
    <property type="gene ID" value="ES5_v2.g13985"/>
</dbReference>
<sequence length="200" mass="23462">MPSLPPSLLNYVFKNASYFLIRKLNSTCKHFPKKYMIQVLSEFCVQPKEENEAAIFEYRQKSLRISIQHSKAKKLNNLYIITTFSYQDSSSKASLCKFIVPKIHRCVAKYIDLWNQNLTLDAFKILVSPKDVRQLYLEDNNGASGSRFTLSFKKNPSHEYLSNLKKQIEVTKNFWLPNRGKPFVEIILPKFIKKVHFKFD</sequence>
<evidence type="ECO:0000313" key="2">
    <source>
        <dbReference type="WBParaSite" id="ES5_v2.g13985.t1"/>
    </source>
</evidence>
<protein>
    <submittedName>
        <fullName evidence="2">F-box domain-containing protein</fullName>
    </submittedName>
</protein>
<organism evidence="1 2">
    <name type="scientific">Panagrolaimus sp. ES5</name>
    <dbReference type="NCBI Taxonomy" id="591445"/>
    <lineage>
        <taxon>Eukaryota</taxon>
        <taxon>Metazoa</taxon>
        <taxon>Ecdysozoa</taxon>
        <taxon>Nematoda</taxon>
        <taxon>Chromadorea</taxon>
        <taxon>Rhabditida</taxon>
        <taxon>Tylenchina</taxon>
        <taxon>Panagrolaimomorpha</taxon>
        <taxon>Panagrolaimoidea</taxon>
        <taxon>Panagrolaimidae</taxon>
        <taxon>Panagrolaimus</taxon>
    </lineage>
</organism>
<name>A0AC34F9X3_9BILA</name>
<dbReference type="Proteomes" id="UP000887579">
    <property type="component" value="Unplaced"/>
</dbReference>
<accession>A0AC34F9X3</accession>
<reference evidence="2" key="1">
    <citation type="submission" date="2022-11" db="UniProtKB">
        <authorList>
            <consortium name="WormBaseParasite"/>
        </authorList>
    </citation>
    <scope>IDENTIFICATION</scope>
</reference>
<proteinExistence type="predicted"/>
<evidence type="ECO:0000313" key="1">
    <source>
        <dbReference type="Proteomes" id="UP000887579"/>
    </source>
</evidence>